<protein>
    <recommendedName>
        <fullName evidence="8">L-lactate permease</fullName>
    </recommendedName>
</protein>
<keyword evidence="3 8" id="KW-0813">Transport</keyword>
<comment type="similarity">
    <text evidence="2 8">Belongs to the lactate permease family.</text>
</comment>
<dbReference type="RefSeq" id="WP_014794445.1">
    <property type="nucleotide sequence ID" value="NC_018017.1"/>
</dbReference>
<dbReference type="GO" id="GO:0005886">
    <property type="term" value="C:plasma membrane"/>
    <property type="evidence" value="ECO:0007669"/>
    <property type="project" value="UniProtKB-SubCell"/>
</dbReference>
<evidence type="ECO:0000313" key="10">
    <source>
        <dbReference type="Proteomes" id="UP000006053"/>
    </source>
</evidence>
<proteinExistence type="inferred from homology"/>
<evidence type="ECO:0000256" key="4">
    <source>
        <dbReference type="ARBA" id="ARBA00022475"/>
    </source>
</evidence>
<keyword evidence="10" id="KW-1185">Reference proteome</keyword>
<evidence type="ECO:0000313" key="9">
    <source>
        <dbReference type="EMBL" id="AFM00965.1"/>
    </source>
</evidence>
<dbReference type="Proteomes" id="UP000006053">
    <property type="component" value="Chromosome"/>
</dbReference>
<feature type="transmembrane region" description="Helical" evidence="8">
    <location>
        <begin position="369"/>
        <end position="391"/>
    </location>
</feature>
<feature type="transmembrane region" description="Helical" evidence="8">
    <location>
        <begin position="202"/>
        <end position="220"/>
    </location>
</feature>
<evidence type="ECO:0000256" key="5">
    <source>
        <dbReference type="ARBA" id="ARBA00022692"/>
    </source>
</evidence>
<feature type="transmembrane region" description="Helical" evidence="8">
    <location>
        <begin position="43"/>
        <end position="66"/>
    </location>
</feature>
<keyword evidence="5 8" id="KW-0812">Transmembrane</keyword>
<feature type="transmembrane region" description="Helical" evidence="8">
    <location>
        <begin position="481"/>
        <end position="501"/>
    </location>
</feature>
<organism evidence="9 10">
    <name type="scientific">Desulfitobacterium dehalogenans (strain ATCC 51507 / DSM 9161 / JW/IU-DC1)</name>
    <dbReference type="NCBI Taxonomy" id="756499"/>
    <lineage>
        <taxon>Bacteria</taxon>
        <taxon>Bacillati</taxon>
        <taxon>Bacillota</taxon>
        <taxon>Clostridia</taxon>
        <taxon>Eubacteriales</taxon>
        <taxon>Desulfitobacteriaceae</taxon>
        <taxon>Desulfitobacterium</taxon>
    </lineage>
</organism>
<gene>
    <name evidence="9" type="ordered locus">Desde_2648</name>
</gene>
<feature type="transmembrane region" description="Helical" evidence="8">
    <location>
        <begin position="265"/>
        <end position="284"/>
    </location>
</feature>
<feature type="transmembrane region" description="Helical" evidence="8">
    <location>
        <begin position="232"/>
        <end position="253"/>
    </location>
</feature>
<keyword evidence="4 8" id="KW-1003">Cell membrane</keyword>
<dbReference type="GO" id="GO:0015129">
    <property type="term" value="F:lactate transmembrane transporter activity"/>
    <property type="evidence" value="ECO:0007669"/>
    <property type="project" value="UniProtKB-UniRule"/>
</dbReference>
<keyword evidence="7 8" id="KW-0472">Membrane</keyword>
<reference evidence="10" key="1">
    <citation type="submission" date="2012-06" db="EMBL/GenBank/DDBJ databases">
        <title>Complete sequence of Desulfitobacterium dehalogenans ATCC 51507.</title>
        <authorList>
            <person name="Lucas S."/>
            <person name="Han J."/>
            <person name="Lapidus A."/>
            <person name="Cheng J.-F."/>
            <person name="Goodwin L."/>
            <person name="Pitluck S."/>
            <person name="Peters L."/>
            <person name="Ovchinnikova G."/>
            <person name="Teshima H."/>
            <person name="Detter J.C."/>
            <person name="Han C."/>
            <person name="Tapia R."/>
            <person name="Land M."/>
            <person name="Hauser L."/>
            <person name="Kyrpides N."/>
            <person name="Ivanova N."/>
            <person name="Pagani I."/>
            <person name="Kruse T."/>
            <person name="de Vos W.M."/>
            <person name="Smidt H."/>
            <person name="Woyke T."/>
        </authorList>
    </citation>
    <scope>NUCLEOTIDE SEQUENCE [LARGE SCALE GENOMIC DNA]</scope>
    <source>
        <strain evidence="10">ATCC 51507 / DSM 9161 / JW/IU-DC1</strain>
    </source>
</reference>
<evidence type="ECO:0000256" key="7">
    <source>
        <dbReference type="ARBA" id="ARBA00023136"/>
    </source>
</evidence>
<evidence type="ECO:0000256" key="6">
    <source>
        <dbReference type="ARBA" id="ARBA00022989"/>
    </source>
</evidence>
<feature type="transmembrane region" description="Helical" evidence="8">
    <location>
        <begin position="78"/>
        <end position="100"/>
    </location>
</feature>
<name>I4AAI0_DESDJ</name>
<comment type="subcellular location">
    <subcellularLocation>
        <location evidence="1 8">Cell membrane</location>
        <topology evidence="1 8">Multi-pass membrane protein</topology>
    </subcellularLocation>
</comment>
<dbReference type="STRING" id="756499.Desde_2648"/>
<dbReference type="eggNOG" id="COG1620">
    <property type="taxonomic scope" value="Bacteria"/>
</dbReference>
<keyword evidence="6 8" id="KW-1133">Transmembrane helix</keyword>
<evidence type="ECO:0000256" key="2">
    <source>
        <dbReference type="ARBA" id="ARBA00010100"/>
    </source>
</evidence>
<feature type="transmembrane region" description="Helical" evidence="8">
    <location>
        <begin position="403"/>
        <end position="423"/>
    </location>
</feature>
<dbReference type="PANTHER" id="PTHR30003">
    <property type="entry name" value="L-LACTATE PERMEASE"/>
    <property type="match status" value="1"/>
</dbReference>
<feature type="transmembrane region" description="Helical" evidence="8">
    <location>
        <begin position="305"/>
        <end position="324"/>
    </location>
</feature>
<dbReference type="HOGENOM" id="CLU_021628_0_0_9"/>
<evidence type="ECO:0000256" key="1">
    <source>
        <dbReference type="ARBA" id="ARBA00004651"/>
    </source>
</evidence>
<evidence type="ECO:0000256" key="8">
    <source>
        <dbReference type="RuleBase" id="RU365092"/>
    </source>
</evidence>
<feature type="transmembrane region" description="Helical" evidence="8">
    <location>
        <begin position="12"/>
        <end position="31"/>
    </location>
</feature>
<feature type="transmembrane region" description="Helical" evidence="8">
    <location>
        <begin position="165"/>
        <end position="182"/>
    </location>
</feature>
<dbReference type="GO" id="GO:0015295">
    <property type="term" value="F:solute:proton symporter activity"/>
    <property type="evidence" value="ECO:0007669"/>
    <property type="project" value="TreeGrafter"/>
</dbReference>
<comment type="function">
    <text evidence="8">Uptake of L-lactate across the membrane. Can also transport D-lactate and glycolate.</text>
</comment>
<reference evidence="9 10" key="2">
    <citation type="journal article" date="2015" name="J. Bacteriol.">
        <title>Genomic, proteomic, and biochemical analysis of the organohalide respiratory pathway in Desulfitobacterium dehalogenans.</title>
        <authorList>
            <person name="Kruse T."/>
            <person name="van de Pas B.A."/>
            <person name="Atteia A."/>
            <person name="Krab K."/>
            <person name="Hagen W.R."/>
            <person name="Goodwin L."/>
            <person name="Chain P."/>
            <person name="Boeren S."/>
            <person name="Maphosa F."/>
            <person name="Schraa G."/>
            <person name="de Vos W.M."/>
            <person name="van der Oost J."/>
            <person name="Smidt H."/>
            <person name="Stams A.J."/>
        </authorList>
    </citation>
    <scope>NUCLEOTIDE SEQUENCE [LARGE SCALE GENOMIC DNA]</scope>
    <source>
        <strain evidence="10">ATCC 51507 / DSM 9161 / JW/IU-DC1</strain>
    </source>
</reference>
<dbReference type="PANTHER" id="PTHR30003:SF0">
    <property type="entry name" value="GLYCOLATE PERMEASE GLCA-RELATED"/>
    <property type="match status" value="1"/>
</dbReference>
<dbReference type="EMBL" id="CP003348">
    <property type="protein sequence ID" value="AFM00965.1"/>
    <property type="molecule type" value="Genomic_DNA"/>
</dbReference>
<sequence length="502" mass="54372">MFFHNYNPLNNVALSTVVAVLPSIILLYLLVLHPHKNKDGDRVLGIMAPYAALVSALTSFVIAVFIMGMPALQAGSAFFYGAAAGLFPLGWAFFALFFFYHTTQTGGGLKIFKDSLISLVSDRRLQVLLIAFSFGAFIDGIDGFGLAIAAAGAMLVTLGFRPVQAAVLCLIANMASTAWSSMTSRTVFLWSEPDFFTFLHHLFPIFTLFVPFFLIAVFVFMEKGTFRDVFDLCPAALVAGFSLALSQFALAQANMGVVDSRLPRMGAGLISFILTALFLAIWKPQKNPRYTSDSEEIPSYSATEVVRAWLPWGILGIVLCLWSLPGVKGFLNGVFSIFLAIPFLNGRVVHVPPIGDGVNAMSAVFSLNLLSSVGSGIILAAVLSGIFVLRLNGGQWGESLRQTWASLKMLILFLAIMFGSSYLARYAGLDAIRGLAYMQTGSFYPFFASLFGGISSLIYGCVVASATCFKDAKEGISATGLIFRSAFFYMIILAILQGFLFL</sequence>
<feature type="transmembrane region" description="Helical" evidence="8">
    <location>
        <begin position="443"/>
        <end position="469"/>
    </location>
</feature>
<accession>I4AAI0</accession>
<dbReference type="KEGG" id="ddh:Desde_2648"/>
<dbReference type="InterPro" id="IPR003804">
    <property type="entry name" value="Lactate_perm"/>
</dbReference>
<dbReference type="Pfam" id="PF02652">
    <property type="entry name" value="Lactate_perm"/>
    <property type="match status" value="1"/>
</dbReference>
<evidence type="ECO:0000256" key="3">
    <source>
        <dbReference type="ARBA" id="ARBA00022448"/>
    </source>
</evidence>
<dbReference type="AlphaFoldDB" id="I4AAI0"/>